<dbReference type="HOGENOM" id="CLU_101491_0_0_1"/>
<accession>A0A0C9WRF0</accession>
<feature type="compositionally biased region" description="Polar residues" evidence="1">
    <location>
        <begin position="120"/>
        <end position="131"/>
    </location>
</feature>
<gene>
    <name evidence="2" type="ORF">K443DRAFT_662724</name>
</gene>
<evidence type="ECO:0000256" key="1">
    <source>
        <dbReference type="SAM" id="MobiDB-lite"/>
    </source>
</evidence>
<organism evidence="2 3">
    <name type="scientific">Laccaria amethystina LaAM-08-1</name>
    <dbReference type="NCBI Taxonomy" id="1095629"/>
    <lineage>
        <taxon>Eukaryota</taxon>
        <taxon>Fungi</taxon>
        <taxon>Dikarya</taxon>
        <taxon>Basidiomycota</taxon>
        <taxon>Agaricomycotina</taxon>
        <taxon>Agaricomycetes</taxon>
        <taxon>Agaricomycetidae</taxon>
        <taxon>Agaricales</taxon>
        <taxon>Agaricineae</taxon>
        <taxon>Hydnangiaceae</taxon>
        <taxon>Laccaria</taxon>
    </lineage>
</organism>
<dbReference type="EMBL" id="KN838611">
    <property type="protein sequence ID" value="KIK01140.1"/>
    <property type="molecule type" value="Genomic_DNA"/>
</dbReference>
<name>A0A0C9WRF0_9AGAR</name>
<sequence>MPTFGSSTIRRFASNASEMKKLAARDFEDLLQCSIPAFEGLLPEPHNTLVRTLLYCTAEWHAFAKLQLHTESTLNHLEELTTRLGRLMRKFRDVTKSEFATFELPRETQARKRRSKPKETQATSNPASTSRKTKTLNLFTYKWHALADYVRSIRLFGGTDGFSTQLVGDSYDLVTCLLMISS</sequence>
<dbReference type="AlphaFoldDB" id="A0A0C9WRF0"/>
<keyword evidence="3" id="KW-1185">Reference proteome</keyword>
<evidence type="ECO:0000313" key="3">
    <source>
        <dbReference type="Proteomes" id="UP000054477"/>
    </source>
</evidence>
<proteinExistence type="predicted"/>
<dbReference type="STRING" id="1095629.A0A0C9WRF0"/>
<protein>
    <submittedName>
        <fullName evidence="2">Uncharacterized protein</fullName>
    </submittedName>
</protein>
<feature type="region of interest" description="Disordered" evidence="1">
    <location>
        <begin position="106"/>
        <end position="131"/>
    </location>
</feature>
<dbReference type="Proteomes" id="UP000054477">
    <property type="component" value="Unassembled WGS sequence"/>
</dbReference>
<reference evidence="3" key="2">
    <citation type="submission" date="2015-01" db="EMBL/GenBank/DDBJ databases">
        <title>Evolutionary Origins and Diversification of the Mycorrhizal Mutualists.</title>
        <authorList>
            <consortium name="DOE Joint Genome Institute"/>
            <consortium name="Mycorrhizal Genomics Consortium"/>
            <person name="Kohler A."/>
            <person name="Kuo A."/>
            <person name="Nagy L.G."/>
            <person name="Floudas D."/>
            <person name="Copeland A."/>
            <person name="Barry K.W."/>
            <person name="Cichocki N."/>
            <person name="Veneault-Fourrey C."/>
            <person name="LaButti K."/>
            <person name="Lindquist E.A."/>
            <person name="Lipzen A."/>
            <person name="Lundell T."/>
            <person name="Morin E."/>
            <person name="Murat C."/>
            <person name="Riley R."/>
            <person name="Ohm R."/>
            <person name="Sun H."/>
            <person name="Tunlid A."/>
            <person name="Henrissat B."/>
            <person name="Grigoriev I.V."/>
            <person name="Hibbett D.S."/>
            <person name="Martin F."/>
        </authorList>
    </citation>
    <scope>NUCLEOTIDE SEQUENCE [LARGE SCALE GENOMIC DNA]</scope>
    <source>
        <strain evidence="3">LaAM-08-1</strain>
    </source>
</reference>
<dbReference type="OrthoDB" id="3269417at2759"/>
<evidence type="ECO:0000313" key="2">
    <source>
        <dbReference type="EMBL" id="KIK01140.1"/>
    </source>
</evidence>
<reference evidence="2 3" key="1">
    <citation type="submission" date="2014-04" db="EMBL/GenBank/DDBJ databases">
        <authorList>
            <consortium name="DOE Joint Genome Institute"/>
            <person name="Kuo A."/>
            <person name="Kohler A."/>
            <person name="Nagy L.G."/>
            <person name="Floudas D."/>
            <person name="Copeland A."/>
            <person name="Barry K.W."/>
            <person name="Cichocki N."/>
            <person name="Veneault-Fourrey C."/>
            <person name="LaButti K."/>
            <person name="Lindquist E.A."/>
            <person name="Lipzen A."/>
            <person name="Lundell T."/>
            <person name="Morin E."/>
            <person name="Murat C."/>
            <person name="Sun H."/>
            <person name="Tunlid A."/>
            <person name="Henrissat B."/>
            <person name="Grigoriev I.V."/>
            <person name="Hibbett D.S."/>
            <person name="Martin F."/>
            <person name="Nordberg H.P."/>
            <person name="Cantor M.N."/>
            <person name="Hua S.X."/>
        </authorList>
    </citation>
    <scope>NUCLEOTIDE SEQUENCE [LARGE SCALE GENOMIC DNA]</scope>
    <source>
        <strain evidence="2 3">LaAM-08-1</strain>
    </source>
</reference>